<gene>
    <name evidence="1" type="ORF">BRAFLDRAFT_79439</name>
</gene>
<evidence type="ECO:0000313" key="1">
    <source>
        <dbReference type="EMBL" id="EEN60574.1"/>
    </source>
</evidence>
<dbReference type="STRING" id="7739.C3YGR4"/>
<proteinExistence type="predicted"/>
<name>C3YGR4_BRAFL</name>
<protein>
    <submittedName>
        <fullName evidence="1">Uncharacterized protein</fullName>
    </submittedName>
</protein>
<dbReference type="EMBL" id="GG666512">
    <property type="protein sequence ID" value="EEN60574.1"/>
    <property type="molecule type" value="Genomic_DNA"/>
</dbReference>
<dbReference type="InParanoid" id="C3YGR4"/>
<reference evidence="1" key="1">
    <citation type="journal article" date="2008" name="Nature">
        <title>The amphioxus genome and the evolution of the chordate karyotype.</title>
        <authorList>
            <consortium name="US DOE Joint Genome Institute (JGI-PGF)"/>
            <person name="Putnam N.H."/>
            <person name="Butts T."/>
            <person name="Ferrier D.E.K."/>
            <person name="Furlong R.F."/>
            <person name="Hellsten U."/>
            <person name="Kawashima T."/>
            <person name="Robinson-Rechavi M."/>
            <person name="Shoguchi E."/>
            <person name="Terry A."/>
            <person name="Yu J.-K."/>
            <person name="Benito-Gutierrez E.L."/>
            <person name="Dubchak I."/>
            <person name="Garcia-Fernandez J."/>
            <person name="Gibson-Brown J.J."/>
            <person name="Grigoriev I.V."/>
            <person name="Horton A.C."/>
            <person name="de Jong P.J."/>
            <person name="Jurka J."/>
            <person name="Kapitonov V.V."/>
            <person name="Kohara Y."/>
            <person name="Kuroki Y."/>
            <person name="Lindquist E."/>
            <person name="Lucas S."/>
            <person name="Osoegawa K."/>
            <person name="Pennacchio L.A."/>
            <person name="Salamov A.A."/>
            <person name="Satou Y."/>
            <person name="Sauka-Spengler T."/>
            <person name="Schmutz J."/>
            <person name="Shin-I T."/>
            <person name="Toyoda A."/>
            <person name="Bronner-Fraser M."/>
            <person name="Fujiyama A."/>
            <person name="Holland L.Z."/>
            <person name="Holland P.W.H."/>
            <person name="Satoh N."/>
            <person name="Rokhsar D.S."/>
        </authorList>
    </citation>
    <scope>NUCLEOTIDE SEQUENCE [LARGE SCALE GENOMIC DNA]</scope>
    <source>
        <strain evidence="1">S238N-H82</strain>
        <tissue evidence="1">Testes</tissue>
    </source>
</reference>
<dbReference type="AlphaFoldDB" id="C3YGR4"/>
<sequence length="166" mass="18824">MDELDLTAPYRQNMLNLPPEKKWQLYCSKKRDPGMTQECEHRGAWTRYVNPHTALAGAPLWGLSWHSVMLVECMGTHHDILSVPSVVDICYSTLSPDFELPTVARFGNIARLKDVSDKGESSFFTVGKSGGVAFRPSCFQDWSPIVWSDPFVWLGIAQFWNTQHCC</sequence>
<organism>
    <name type="scientific">Branchiostoma floridae</name>
    <name type="common">Florida lancelet</name>
    <name type="synonym">Amphioxus</name>
    <dbReference type="NCBI Taxonomy" id="7739"/>
    <lineage>
        <taxon>Eukaryota</taxon>
        <taxon>Metazoa</taxon>
        <taxon>Chordata</taxon>
        <taxon>Cephalochordata</taxon>
        <taxon>Leptocardii</taxon>
        <taxon>Amphioxiformes</taxon>
        <taxon>Branchiostomatidae</taxon>
        <taxon>Branchiostoma</taxon>
    </lineage>
</organism>
<accession>C3YGR4</accession>